<protein>
    <recommendedName>
        <fullName evidence="3">Lysine N-acyltransferase MbtK</fullName>
    </recommendedName>
    <alternativeName>
        <fullName evidence="4">Mycobactin synthase protein K</fullName>
    </alternativeName>
</protein>
<accession>A0A3L8P5H2</accession>
<sequence length="174" mass="19264">MIGIEPLDATCFAGLLHDWVTRPYAVYWGMQDASVAEVREAYEEIGASPHHDAWLGSIDHRPVFLCETYSPEHSPLAQVYEVLPGDLGMHVLVGPPVGARMPGFTRRVMRAVMDHCFADPTVRRVVVEPDVRNAAVQVLNAEMGFVAEREVELPDKTALLSFCRRSDYVAAVAS</sequence>
<dbReference type="PANTHER" id="PTHR31438">
    <property type="entry name" value="LYSINE N-ACYLTRANSFERASE C17G9.06C-RELATED"/>
    <property type="match status" value="1"/>
</dbReference>
<evidence type="ECO:0000256" key="3">
    <source>
        <dbReference type="ARBA" id="ARBA00020586"/>
    </source>
</evidence>
<evidence type="ECO:0000256" key="1">
    <source>
        <dbReference type="ARBA" id="ARBA00003818"/>
    </source>
</evidence>
<proteinExistence type="predicted"/>
<feature type="domain" description="Acyltransferase MbtK/IucB-like conserved" evidence="5">
    <location>
        <begin position="5"/>
        <end position="52"/>
    </location>
</feature>
<dbReference type="InterPro" id="IPR019432">
    <property type="entry name" value="Acyltransferase_MbtK/IucB-like"/>
</dbReference>
<dbReference type="SUPFAM" id="SSF55729">
    <property type="entry name" value="Acyl-CoA N-acyltransferases (Nat)"/>
    <property type="match status" value="1"/>
</dbReference>
<evidence type="ECO:0000256" key="4">
    <source>
        <dbReference type="ARBA" id="ARBA00031122"/>
    </source>
</evidence>
<comment type="function">
    <text evidence="1">Acyltransferase required for the direct transfer of medium- to long-chain fatty acyl moieties from a carrier protein (MbtL) on to the epsilon-amino group of lysine residue in the mycobactin core.</text>
</comment>
<dbReference type="PANTHER" id="PTHR31438:SF1">
    <property type="entry name" value="LYSINE N-ACYLTRANSFERASE C17G9.06C-RELATED"/>
    <property type="match status" value="1"/>
</dbReference>
<evidence type="ECO:0000313" key="7">
    <source>
        <dbReference type="Proteomes" id="UP000281708"/>
    </source>
</evidence>
<dbReference type="InterPro" id="IPR016181">
    <property type="entry name" value="Acyl_CoA_acyltransferase"/>
</dbReference>
<dbReference type="GO" id="GO:0016410">
    <property type="term" value="F:N-acyltransferase activity"/>
    <property type="evidence" value="ECO:0007669"/>
    <property type="project" value="TreeGrafter"/>
</dbReference>
<dbReference type="OrthoDB" id="5177616at2"/>
<keyword evidence="7" id="KW-1185">Reference proteome</keyword>
<name>A0A3L8P5H2_9ACTN</name>
<evidence type="ECO:0000313" key="6">
    <source>
        <dbReference type="EMBL" id="RLV50292.1"/>
    </source>
</evidence>
<dbReference type="AlphaFoldDB" id="A0A3L8P5H2"/>
<keyword evidence="6" id="KW-0808">Transferase</keyword>
<organism evidence="6 7">
    <name type="scientific">Nocardioides mangrovicus</name>
    <dbReference type="NCBI Taxonomy" id="2478913"/>
    <lineage>
        <taxon>Bacteria</taxon>
        <taxon>Bacillati</taxon>
        <taxon>Actinomycetota</taxon>
        <taxon>Actinomycetes</taxon>
        <taxon>Propionibacteriales</taxon>
        <taxon>Nocardioidaceae</taxon>
        <taxon>Nocardioides</taxon>
    </lineage>
</organism>
<reference evidence="6 7" key="1">
    <citation type="submission" date="2018-10" db="EMBL/GenBank/DDBJ databases">
        <title>Marmoricola sp. 4Q3S-7 whole genome shotgun sequence.</title>
        <authorList>
            <person name="Li F."/>
        </authorList>
    </citation>
    <scope>NUCLEOTIDE SEQUENCE [LARGE SCALE GENOMIC DNA]</scope>
    <source>
        <strain evidence="6 7">4Q3S-7</strain>
    </source>
</reference>
<dbReference type="Proteomes" id="UP000281708">
    <property type="component" value="Unassembled WGS sequence"/>
</dbReference>
<dbReference type="SMART" id="SM01006">
    <property type="entry name" value="AlcB"/>
    <property type="match status" value="1"/>
</dbReference>
<gene>
    <name evidence="6" type="ORF">D9V37_05105</name>
</gene>
<dbReference type="Pfam" id="PF13523">
    <property type="entry name" value="Acetyltransf_8"/>
    <property type="match status" value="1"/>
</dbReference>
<dbReference type="UniPathway" id="UPA00011"/>
<comment type="pathway">
    <text evidence="2">Siderophore biosynthesis; mycobactin biosynthesis.</text>
</comment>
<dbReference type="GO" id="GO:0019290">
    <property type="term" value="P:siderophore biosynthetic process"/>
    <property type="evidence" value="ECO:0007669"/>
    <property type="project" value="InterPro"/>
</dbReference>
<dbReference type="RefSeq" id="WP_121805090.1">
    <property type="nucleotide sequence ID" value="NZ_RDBE01000003.1"/>
</dbReference>
<evidence type="ECO:0000256" key="2">
    <source>
        <dbReference type="ARBA" id="ARBA00005102"/>
    </source>
</evidence>
<dbReference type="EMBL" id="RDBE01000003">
    <property type="protein sequence ID" value="RLV50292.1"/>
    <property type="molecule type" value="Genomic_DNA"/>
</dbReference>
<evidence type="ECO:0000259" key="5">
    <source>
        <dbReference type="SMART" id="SM01006"/>
    </source>
</evidence>
<comment type="caution">
    <text evidence="6">The sequence shown here is derived from an EMBL/GenBank/DDBJ whole genome shotgun (WGS) entry which is preliminary data.</text>
</comment>
<dbReference type="Gene3D" id="3.40.630.30">
    <property type="match status" value="1"/>
</dbReference>